<dbReference type="PANTHER" id="PTHR13608">
    <property type="entry name" value="ARMADILLO-LIKE HELICAL DOMAIN-CONTAINING PROTEIN 3"/>
    <property type="match status" value="1"/>
</dbReference>
<feature type="region of interest" description="Disordered" evidence="5">
    <location>
        <begin position="322"/>
        <end position="347"/>
    </location>
</feature>
<keyword evidence="2" id="KW-0812">Transmembrane</keyword>
<name>A0A8S1B998_ARCPL</name>
<reference evidence="7 8" key="1">
    <citation type="submission" date="2020-04" db="EMBL/GenBank/DDBJ databases">
        <authorList>
            <person name="Wallbank WR R."/>
            <person name="Pardo Diaz C."/>
            <person name="Kozak K."/>
            <person name="Martin S."/>
            <person name="Jiggins C."/>
            <person name="Moest M."/>
            <person name="Warren A I."/>
            <person name="Byers J.R.P. K."/>
            <person name="Montejo-Kovacevich G."/>
            <person name="Yen C E."/>
        </authorList>
    </citation>
    <scope>NUCLEOTIDE SEQUENCE [LARGE SCALE GENOMIC DNA]</scope>
</reference>
<dbReference type="GO" id="GO:0005829">
    <property type="term" value="C:cytosol"/>
    <property type="evidence" value="ECO:0007669"/>
    <property type="project" value="TreeGrafter"/>
</dbReference>
<evidence type="ECO:0000256" key="2">
    <source>
        <dbReference type="ARBA" id="ARBA00022692"/>
    </source>
</evidence>
<organism evidence="7 8">
    <name type="scientific">Arctia plantaginis</name>
    <name type="common">Wood tiger moth</name>
    <name type="synonym">Phalaena plantaginis</name>
    <dbReference type="NCBI Taxonomy" id="874455"/>
    <lineage>
        <taxon>Eukaryota</taxon>
        <taxon>Metazoa</taxon>
        <taxon>Ecdysozoa</taxon>
        <taxon>Arthropoda</taxon>
        <taxon>Hexapoda</taxon>
        <taxon>Insecta</taxon>
        <taxon>Pterygota</taxon>
        <taxon>Neoptera</taxon>
        <taxon>Endopterygota</taxon>
        <taxon>Lepidoptera</taxon>
        <taxon>Glossata</taxon>
        <taxon>Ditrysia</taxon>
        <taxon>Noctuoidea</taxon>
        <taxon>Erebidae</taxon>
        <taxon>Arctiinae</taxon>
        <taxon>Arctia</taxon>
    </lineage>
</organism>
<comment type="caution">
    <text evidence="7">The sequence shown here is derived from an EMBL/GenBank/DDBJ whole genome shotgun (WGS) entry which is preliminary data.</text>
</comment>
<dbReference type="GO" id="GO:0016020">
    <property type="term" value="C:membrane"/>
    <property type="evidence" value="ECO:0007669"/>
    <property type="project" value="UniProtKB-SubCell"/>
</dbReference>
<proteinExistence type="predicted"/>
<sequence>MATRKRSGSGSKRHLKEKVVQIYESFFRGEDLTTDNATFWDEFFLLKPKIPQLEAEIHKLSLEQLMNMKDSMNLLVSQCIEMLGQEHHIRLVYALQTLSALLITMYQRAAQDSNINIKTILIGTDDADSKMQKLFEHCSVILSGDVPDSLKSTVLKLLLVIATGIDNIDENSLVEYFMQNSLFEPLIQLLCTSTERQHHGYDVVMLLMFLVNYKKQESANPYVVKLSILDDELALNGYGQVITAALNDYVMSTFGGMQGGGGGGGWLSSLTSMVGGIFLTSDETQPVVRGQRNSGGEEGMLLALYEAAHLNRNFMTTLAHSSSAAASSAPPSPPATLPPHQSPPNLSQIQALDNEQPTNLLVTFFQYCSIVMADTRSESSINKCSLCFIILTCIVEEQFANSIMHDQNLTFKVQLYRLPMRHRKIVLEEPPSQPLASTLIDLLVEFIMCHLLKKFPGELYQLCVGVLLRLLSYQKRCRVRLARDWRPLWAALIALLKFLVANESTLLRRHNIFIMAQQVVNIFNLFITFGDTFLPTPASYDQLYYELIRMHQVFDNLFYMALRYSTSDGEFKQEALRLANCLVNVRAIIQHFSPKIEAWLASQNLSTPSEDQCVHTLKSRHDGSMRRGNEGAISAEMAASRLRCHFVGNGCFATPLLFRRKWLLCDFAAISSAMAALRLRCYFVVSFDVKVNESICVKE</sequence>
<dbReference type="Pfam" id="PF08427">
    <property type="entry name" value="ARMH3_C"/>
    <property type="match status" value="1"/>
</dbReference>
<dbReference type="SMART" id="SM01158">
    <property type="entry name" value="DUF1741"/>
    <property type="match status" value="1"/>
</dbReference>
<evidence type="ECO:0000256" key="1">
    <source>
        <dbReference type="ARBA" id="ARBA00004370"/>
    </source>
</evidence>
<dbReference type="PANTHER" id="PTHR13608:SF3">
    <property type="entry name" value="ARMADILLO-LIKE HELICAL DOMAIN-CONTAINING PROTEIN 3"/>
    <property type="match status" value="1"/>
</dbReference>
<feature type="compositionally biased region" description="Pro residues" evidence="5">
    <location>
        <begin position="330"/>
        <end position="342"/>
    </location>
</feature>
<dbReference type="InterPro" id="IPR013636">
    <property type="entry name" value="ARMH3_C"/>
</dbReference>
<feature type="domain" description="Armadillo-like helical" evidence="6">
    <location>
        <begin position="427"/>
        <end position="637"/>
    </location>
</feature>
<evidence type="ECO:0000313" key="8">
    <source>
        <dbReference type="Proteomes" id="UP000494256"/>
    </source>
</evidence>
<evidence type="ECO:0000256" key="5">
    <source>
        <dbReference type="SAM" id="MobiDB-lite"/>
    </source>
</evidence>
<protein>
    <recommendedName>
        <fullName evidence="6">Armadillo-like helical domain-containing protein</fullName>
    </recommendedName>
</protein>
<accession>A0A8S1B998</accession>
<evidence type="ECO:0000256" key="3">
    <source>
        <dbReference type="ARBA" id="ARBA00022989"/>
    </source>
</evidence>
<evidence type="ECO:0000256" key="4">
    <source>
        <dbReference type="ARBA" id="ARBA00023136"/>
    </source>
</evidence>
<evidence type="ECO:0000313" key="7">
    <source>
        <dbReference type="EMBL" id="CAB3254729.1"/>
    </source>
</evidence>
<keyword evidence="4" id="KW-0472">Membrane</keyword>
<keyword evidence="3" id="KW-1133">Transmembrane helix</keyword>
<dbReference type="OrthoDB" id="7455779at2759"/>
<dbReference type="Proteomes" id="UP000494256">
    <property type="component" value="Unassembled WGS sequence"/>
</dbReference>
<dbReference type="InterPro" id="IPR039868">
    <property type="entry name" value="ARMD3-like"/>
</dbReference>
<gene>
    <name evidence="7" type="ORF">APLA_LOCUS14896</name>
</gene>
<comment type="subcellular location">
    <subcellularLocation>
        <location evidence="1">Membrane</location>
    </subcellularLocation>
</comment>
<dbReference type="AlphaFoldDB" id="A0A8S1B998"/>
<evidence type="ECO:0000259" key="6">
    <source>
        <dbReference type="SMART" id="SM01158"/>
    </source>
</evidence>
<dbReference type="EMBL" id="CADEBD010000422">
    <property type="protein sequence ID" value="CAB3254729.1"/>
    <property type="molecule type" value="Genomic_DNA"/>
</dbReference>